<feature type="transmembrane region" description="Helical" evidence="6">
    <location>
        <begin position="695"/>
        <end position="716"/>
    </location>
</feature>
<dbReference type="GO" id="GO:0005886">
    <property type="term" value="C:plasma membrane"/>
    <property type="evidence" value="ECO:0007669"/>
    <property type="project" value="TreeGrafter"/>
</dbReference>
<evidence type="ECO:0000313" key="10">
    <source>
        <dbReference type="Proteomes" id="UP000618051"/>
    </source>
</evidence>
<feature type="transmembrane region" description="Helical" evidence="6">
    <location>
        <begin position="355"/>
        <end position="380"/>
    </location>
</feature>
<keyword evidence="2 6" id="KW-0812">Transmembrane</keyword>
<evidence type="ECO:0000313" key="9">
    <source>
        <dbReference type="EMBL" id="KAI1239318.1"/>
    </source>
</evidence>
<keyword evidence="10" id="KW-1185">Reference proteome</keyword>
<dbReference type="EMBL" id="JADDUC010000100">
    <property type="protein sequence ID" value="KAG0118826.1"/>
    <property type="molecule type" value="Genomic_DNA"/>
</dbReference>
<keyword evidence="3 6" id="KW-1133">Transmembrane helix</keyword>
<reference evidence="8" key="1">
    <citation type="submission" date="2020-10" db="EMBL/GenBank/DDBJ databases">
        <title>Feather gene expression reveals the developmental basis of iridescence in African starlings.</title>
        <authorList>
            <person name="Rubenstein D.R."/>
        </authorList>
    </citation>
    <scope>NUCLEOTIDE SEQUENCE</scope>
    <source>
        <strain evidence="8">SS15</strain>
        <tissue evidence="8">Liver</tissue>
    </source>
</reference>
<evidence type="ECO:0000256" key="2">
    <source>
        <dbReference type="ARBA" id="ARBA00022692"/>
    </source>
</evidence>
<evidence type="ECO:0000256" key="4">
    <source>
        <dbReference type="ARBA" id="ARBA00023136"/>
    </source>
</evidence>
<evidence type="ECO:0000256" key="1">
    <source>
        <dbReference type="ARBA" id="ARBA00004141"/>
    </source>
</evidence>
<evidence type="ECO:0000259" key="7">
    <source>
        <dbReference type="Pfam" id="PF01490"/>
    </source>
</evidence>
<feature type="transmembrane region" description="Helical" evidence="6">
    <location>
        <begin position="392"/>
        <end position="410"/>
    </location>
</feature>
<feature type="transmembrane region" description="Helical" evidence="6">
    <location>
        <begin position="737"/>
        <end position="755"/>
    </location>
</feature>
<protein>
    <submittedName>
        <fullName evidence="9">Sodium-coupled neutral amino acid transporter 4</fullName>
    </submittedName>
</protein>
<reference evidence="9 10" key="2">
    <citation type="journal article" date="2021" name="J. Hered.">
        <title>Feather Gene Expression Elucidates the Developmental Basis of Plumage Iridescence in African Starlings.</title>
        <authorList>
            <person name="Rubenstein D.R."/>
            <person name="Corvelo A."/>
            <person name="MacManes M.D."/>
            <person name="Maia R."/>
            <person name="Narzisi G."/>
            <person name="Rousaki A."/>
            <person name="Vandenabeele P."/>
            <person name="Shawkey M.D."/>
            <person name="Solomon J."/>
        </authorList>
    </citation>
    <scope>NUCLEOTIDE SEQUENCE [LARGE SCALE GENOMIC DNA]</scope>
    <source>
        <strain evidence="9">SS15</strain>
    </source>
</reference>
<dbReference type="Proteomes" id="UP000618051">
    <property type="component" value="Unassembled WGS sequence"/>
</dbReference>
<feature type="non-terminal residue" evidence="8">
    <location>
        <position position="883"/>
    </location>
</feature>
<organism evidence="8">
    <name type="scientific">Lamprotornis superbus</name>
    <dbReference type="NCBI Taxonomy" id="245042"/>
    <lineage>
        <taxon>Eukaryota</taxon>
        <taxon>Metazoa</taxon>
        <taxon>Chordata</taxon>
        <taxon>Craniata</taxon>
        <taxon>Vertebrata</taxon>
        <taxon>Euteleostomi</taxon>
        <taxon>Archelosauria</taxon>
        <taxon>Archosauria</taxon>
        <taxon>Dinosauria</taxon>
        <taxon>Saurischia</taxon>
        <taxon>Theropoda</taxon>
        <taxon>Coelurosauria</taxon>
        <taxon>Aves</taxon>
        <taxon>Neognathae</taxon>
        <taxon>Neoaves</taxon>
        <taxon>Telluraves</taxon>
        <taxon>Australaves</taxon>
        <taxon>Passeriformes</taxon>
        <taxon>Sturnidae</taxon>
        <taxon>Lamprotornis</taxon>
    </lineage>
</organism>
<gene>
    <name evidence="9" type="ORF">IHE44_0012435</name>
    <name evidence="8" type="ORF">IHE44_015194</name>
</gene>
<feature type="transmembrane region" description="Helical" evidence="6">
    <location>
        <begin position="504"/>
        <end position="525"/>
    </location>
</feature>
<feature type="transmembrane region" description="Helical" evidence="6">
    <location>
        <begin position="477"/>
        <end position="498"/>
    </location>
</feature>
<feature type="transmembrane region" description="Helical" evidence="6">
    <location>
        <begin position="651"/>
        <end position="675"/>
    </location>
</feature>
<name>A0A835NPX0_9PASS</name>
<evidence type="ECO:0000313" key="8">
    <source>
        <dbReference type="EMBL" id="KAG0118826.1"/>
    </source>
</evidence>
<evidence type="ECO:0000256" key="3">
    <source>
        <dbReference type="ARBA" id="ARBA00022989"/>
    </source>
</evidence>
<feature type="compositionally biased region" description="Polar residues" evidence="5">
    <location>
        <begin position="129"/>
        <end position="144"/>
    </location>
</feature>
<feature type="transmembrane region" description="Helical" evidence="6">
    <location>
        <begin position="437"/>
        <end position="456"/>
    </location>
</feature>
<evidence type="ECO:0000256" key="5">
    <source>
        <dbReference type="SAM" id="MobiDB-lite"/>
    </source>
</evidence>
<sequence>MSPLLSRHKAQQTGGNKYPCTLMGAEMEGMNQEFPSPGCGKSVVDSQKRKNSGAVTLEEQSSRCGAHNSQPAAVALHRLHRETGQHSPVEDYSPLLPSPVNCSPQARRKIEELMDDLSLTSVAGKVSSKPHTTQQPEHTYTKVLSSSKKQVSPLLLLDRPIQKSSEDHKQQFLISAVPKLVQYPSGYGVTDKPDEGNSFDLTLYALHFTTILLYSSLGEQTQNCLMEGKLTQMLDIRCASVGLCTLSHLKGDRRTKSECVCWKALTIVMDRMELQKVNIEPDDQSNSGESLEDNYTEPADSEKAAIGSPFASDDAESQKFLTNGYLDNKKLEDYNEEYHRGRTSFGMSSFNLSNAIMGSGILGLSYAMANTGIILFIALIKERFENEKSVGRVLLLSVAILSLYSVHLLLKISKEGGSLIYEKLGAKAFGWPGKCGVFIAVTMQNIGAMSSYLFIIKYELPEVIRAFMKLEENSGEWYLNGNYLVILVTVVVILPLSLLKSLGYLGYTSGFSLTCMVFFVSVVIFKKSQIPCPLPIMDHGVENWTSTNNTVPMHLVTLSNESFSSGVNFMMDNTAGHFPSLEEPKATSPKSSVEYEAHSDNSVKCQPKYFVFNSRTAYAIPILAFAFVCHPEVLPIYSELKDRSRKRMQNVSNISITGMLIMYLLAALFGYLTFYGEVEDELLHTYTKVYTFDTLLLSVRLAVLVAVTLTVPLVLFPIRSSISALLFPKRPFSWIRHFLIAAVILAFNNLLVIFVPTIKDIFGFIGASSATMLIFILPGAFYLRIVKKEPLRSPQKIGALIFLIVGIIFMVVSMTLIVLDTTFCQGPQDKIEMYKISKTHKFNSSTTLQHDYNLHSMHIQKQQAEDFERYSEIYSHGIAFVIK</sequence>
<dbReference type="PANTHER" id="PTHR22950">
    <property type="entry name" value="AMINO ACID TRANSPORTER"/>
    <property type="match status" value="1"/>
</dbReference>
<dbReference type="PANTHER" id="PTHR22950:SF222">
    <property type="entry name" value="SODIUM-COUPLED NEUTRAL AMINO ACID TRANSPORTER 4"/>
    <property type="match status" value="1"/>
</dbReference>
<evidence type="ECO:0000256" key="6">
    <source>
        <dbReference type="SAM" id="Phobius"/>
    </source>
</evidence>
<feature type="transmembrane region" description="Helical" evidence="6">
    <location>
        <begin position="797"/>
        <end position="819"/>
    </location>
</feature>
<feature type="region of interest" description="Disordered" evidence="5">
    <location>
        <begin position="32"/>
        <end position="52"/>
    </location>
</feature>
<dbReference type="Pfam" id="PF01490">
    <property type="entry name" value="Aa_trans"/>
    <property type="match status" value="3"/>
</dbReference>
<reference evidence="9" key="3">
    <citation type="submission" date="2022-01" db="EMBL/GenBank/DDBJ databases">
        <authorList>
            <person name="Rubenstein D.R."/>
        </authorList>
    </citation>
    <scope>NUCLEOTIDE SEQUENCE</scope>
    <source>
        <strain evidence="9">SS15</strain>
        <tissue evidence="9">Liver</tissue>
    </source>
</reference>
<proteinExistence type="predicted"/>
<dbReference type="GO" id="GO:0015179">
    <property type="term" value="F:L-amino acid transmembrane transporter activity"/>
    <property type="evidence" value="ECO:0007669"/>
    <property type="project" value="TreeGrafter"/>
</dbReference>
<feature type="domain" description="Amino acid transporter transmembrane" evidence="7">
    <location>
        <begin position="342"/>
        <end position="380"/>
    </location>
</feature>
<dbReference type="OrthoDB" id="655540at2759"/>
<keyword evidence="4 6" id="KW-0472">Membrane</keyword>
<feature type="region of interest" description="Disordered" evidence="5">
    <location>
        <begin position="125"/>
        <end position="144"/>
    </location>
</feature>
<comment type="subcellular location">
    <subcellularLocation>
        <location evidence="1">Membrane</location>
        <topology evidence="1">Multi-pass membrane protein</topology>
    </subcellularLocation>
</comment>
<feature type="domain" description="Amino acid transporter transmembrane" evidence="7">
    <location>
        <begin position="592"/>
        <end position="816"/>
    </location>
</feature>
<feature type="domain" description="Amino acid transporter transmembrane" evidence="7">
    <location>
        <begin position="390"/>
        <end position="530"/>
    </location>
</feature>
<feature type="transmembrane region" description="Helical" evidence="6">
    <location>
        <begin position="761"/>
        <end position="785"/>
    </location>
</feature>
<accession>A0A835NPX0</accession>
<dbReference type="EMBL" id="JADDUC020000005">
    <property type="protein sequence ID" value="KAI1239318.1"/>
    <property type="molecule type" value="Genomic_DNA"/>
</dbReference>
<comment type="caution">
    <text evidence="8">The sequence shown here is derived from an EMBL/GenBank/DDBJ whole genome shotgun (WGS) entry which is preliminary data.</text>
</comment>
<feature type="region of interest" description="Disordered" evidence="5">
    <location>
        <begin position="278"/>
        <end position="298"/>
    </location>
</feature>
<dbReference type="InterPro" id="IPR013057">
    <property type="entry name" value="AA_transpt_TM"/>
</dbReference>
<dbReference type="AlphaFoldDB" id="A0A835NPX0"/>